<proteinExistence type="predicted"/>
<evidence type="ECO:0000313" key="1">
    <source>
        <dbReference type="EMBL" id="AFY86701.1"/>
    </source>
</evidence>
<dbReference type="KEGG" id="cthe:Chro_1174"/>
<name>K9TWY6_CHRTP</name>
<protein>
    <submittedName>
        <fullName evidence="1">Uncharacterized protein</fullName>
    </submittedName>
</protein>
<accession>K9TWY6</accession>
<reference evidence="1 2" key="1">
    <citation type="submission" date="2012-06" db="EMBL/GenBank/DDBJ databases">
        <title>Finished chromosome of genome of Chroococcidiopsis thermalis PCC 7203.</title>
        <authorList>
            <consortium name="US DOE Joint Genome Institute"/>
            <person name="Gugger M."/>
            <person name="Coursin T."/>
            <person name="Rippka R."/>
            <person name="Tandeau De Marsac N."/>
            <person name="Huntemann M."/>
            <person name="Wei C.-L."/>
            <person name="Han J."/>
            <person name="Detter J.C."/>
            <person name="Han C."/>
            <person name="Tapia R."/>
            <person name="Davenport K."/>
            <person name="Daligault H."/>
            <person name="Erkkila T."/>
            <person name="Gu W."/>
            <person name="Munk A.C.C."/>
            <person name="Teshima H."/>
            <person name="Xu Y."/>
            <person name="Chain P."/>
            <person name="Chen A."/>
            <person name="Krypides N."/>
            <person name="Mavromatis K."/>
            <person name="Markowitz V."/>
            <person name="Szeto E."/>
            <person name="Ivanova N."/>
            <person name="Mikhailova N."/>
            <person name="Ovchinnikova G."/>
            <person name="Pagani I."/>
            <person name="Pati A."/>
            <person name="Goodwin L."/>
            <person name="Peters L."/>
            <person name="Pitluck S."/>
            <person name="Woyke T."/>
            <person name="Kerfeld C."/>
        </authorList>
    </citation>
    <scope>NUCLEOTIDE SEQUENCE [LARGE SCALE GENOMIC DNA]</scope>
    <source>
        <strain evidence="1 2">PCC 7203</strain>
    </source>
</reference>
<gene>
    <name evidence="1" type="ORF">Chro_1174</name>
</gene>
<dbReference type="HOGENOM" id="CLU_1728105_0_0_3"/>
<organism evidence="1 2">
    <name type="scientific">Chroococcidiopsis thermalis (strain PCC 7203)</name>
    <dbReference type="NCBI Taxonomy" id="251229"/>
    <lineage>
        <taxon>Bacteria</taxon>
        <taxon>Bacillati</taxon>
        <taxon>Cyanobacteriota</taxon>
        <taxon>Cyanophyceae</taxon>
        <taxon>Chroococcidiopsidales</taxon>
        <taxon>Chroococcidiopsidaceae</taxon>
        <taxon>Chroococcidiopsis</taxon>
    </lineage>
</organism>
<dbReference type="EMBL" id="CP003597">
    <property type="protein sequence ID" value="AFY86701.1"/>
    <property type="molecule type" value="Genomic_DNA"/>
</dbReference>
<dbReference type="InParanoid" id="K9TWY6"/>
<dbReference type="RefSeq" id="WP_015153249.1">
    <property type="nucleotide sequence ID" value="NC_019695.1"/>
</dbReference>
<dbReference type="STRING" id="251229.Chro_1174"/>
<evidence type="ECO:0000313" key="2">
    <source>
        <dbReference type="Proteomes" id="UP000010384"/>
    </source>
</evidence>
<sequence>MKIEIPPLELTPAVTSGSQLDITFNQRLRQEEFAKWQESITSQYEVAEGCRPASIFDALIGRIYDPSLVLVNKGRKVKLVRVEGLRQLKTEGWCVVICRFNASNRSNIRGFLNGTLERAAPTPEQLEQRREDYKKYVAMMQRSTPALAIWA</sequence>
<dbReference type="Proteomes" id="UP000010384">
    <property type="component" value="Chromosome"/>
</dbReference>
<keyword evidence="2" id="KW-1185">Reference proteome</keyword>
<dbReference type="AlphaFoldDB" id="K9TWY6"/>